<gene>
    <name evidence="1" type="ORF">TCIL3000_0_13840</name>
</gene>
<protein>
    <submittedName>
        <fullName evidence="1">WGS project CAEQ00000000 data, annotated contig 519</fullName>
    </submittedName>
</protein>
<reference evidence="1 2" key="2">
    <citation type="journal article" date="2012" name="Proc. Natl. Acad. Sci. U.S.A.">
        <title>Antigenic diversity is generated by distinct evolutionary mechanisms in African trypanosome species.</title>
        <authorList>
            <person name="Jackson A.P."/>
            <person name="Berry A."/>
            <person name="Aslett M."/>
            <person name="Allison H.C."/>
            <person name="Burton P."/>
            <person name="Vavrova-Anderson J."/>
            <person name="Brown R."/>
            <person name="Browne H."/>
            <person name="Corton N."/>
            <person name="Hauser H."/>
            <person name="Gamble J."/>
            <person name="Gilderthorp R."/>
            <person name="Marcello L."/>
            <person name="McQuillan J."/>
            <person name="Otto T.D."/>
            <person name="Quail M.A."/>
            <person name="Sanders M.J."/>
            <person name="van Tonder A."/>
            <person name="Ginger M.L."/>
            <person name="Field M.C."/>
            <person name="Barry J.D."/>
            <person name="Hertz-Fowler C."/>
            <person name="Berriman M."/>
        </authorList>
    </citation>
    <scope>NUCLEOTIDE SEQUENCE [LARGE SCALE GENOMIC DNA]</scope>
    <source>
        <strain evidence="1 2">IL3000</strain>
    </source>
</reference>
<evidence type="ECO:0000313" key="1">
    <source>
        <dbReference type="EMBL" id="CCD16464.1"/>
    </source>
</evidence>
<accession>F9WGM7</accession>
<dbReference type="AlphaFoldDB" id="F9WGM7"/>
<comment type="caution">
    <text evidence="1">The sequence shown here is derived from an EMBL/GenBank/DDBJ whole genome shotgun (WGS) entry which is preliminary data.</text>
</comment>
<sequence length="156" mass="18237">MHPRMEINSEPCYYYSQHSLRLYSLAHISVLFLLPQLRRVVSPNPVVYLDLHAFNYYELLPPLSLSPKHQKRERKEGKERTIGCIGGFIHHHVRPVKECSYTMGTIYLWPQLQDQERENQVRIITSQFLLRSIDWAVGCQNAQHARAFPFASLGSM</sequence>
<proteinExistence type="predicted"/>
<dbReference type="Proteomes" id="UP000000702">
    <property type="component" value="Unassembled WGS sequence"/>
</dbReference>
<evidence type="ECO:0000313" key="2">
    <source>
        <dbReference type="Proteomes" id="UP000000702"/>
    </source>
</evidence>
<organism evidence="1 2">
    <name type="scientific">Trypanosoma congolense (strain IL3000)</name>
    <dbReference type="NCBI Taxonomy" id="1068625"/>
    <lineage>
        <taxon>Eukaryota</taxon>
        <taxon>Discoba</taxon>
        <taxon>Euglenozoa</taxon>
        <taxon>Kinetoplastea</taxon>
        <taxon>Metakinetoplastina</taxon>
        <taxon>Trypanosomatida</taxon>
        <taxon>Trypanosomatidae</taxon>
        <taxon>Trypanosoma</taxon>
        <taxon>Nannomonas</taxon>
    </lineage>
</organism>
<name>F9WGM7_TRYCI</name>
<dbReference type="EMBL" id="CAEQ01002292">
    <property type="protein sequence ID" value="CCD16464.1"/>
    <property type="molecule type" value="Genomic_DNA"/>
</dbReference>
<keyword evidence="2" id="KW-1185">Reference proteome</keyword>
<dbReference type="VEuPathDB" id="TriTrypDB:TcIL3000_0_13840"/>
<reference evidence="2" key="1">
    <citation type="submission" date="2011-07" db="EMBL/GenBank/DDBJ databases">
        <title>Divergent evolution of antigenic variation in African trypanosomes.</title>
        <authorList>
            <person name="Jackson A.P."/>
            <person name="Berry A."/>
            <person name="Allison H.C."/>
            <person name="Burton P."/>
            <person name="Anderson J."/>
            <person name="Aslett M."/>
            <person name="Brown R."/>
            <person name="Corton N."/>
            <person name="Harris D."/>
            <person name="Hauser H."/>
            <person name="Gamble J."/>
            <person name="Gilderthorp R."/>
            <person name="McQuillan J."/>
            <person name="Quail M.A."/>
            <person name="Sanders M."/>
            <person name="Van Tonder A."/>
            <person name="Ginger M.L."/>
            <person name="Donelson J.E."/>
            <person name="Field M.C."/>
            <person name="Barry J.D."/>
            <person name="Berriman M."/>
            <person name="Hertz-Fowler C."/>
        </authorList>
    </citation>
    <scope>NUCLEOTIDE SEQUENCE [LARGE SCALE GENOMIC DNA]</scope>
    <source>
        <strain evidence="2">IL3000</strain>
    </source>
</reference>